<organism evidence="3 4">
    <name type="scientific">Sporisorium scitamineum</name>
    <dbReference type="NCBI Taxonomy" id="49012"/>
    <lineage>
        <taxon>Eukaryota</taxon>
        <taxon>Fungi</taxon>
        <taxon>Dikarya</taxon>
        <taxon>Basidiomycota</taxon>
        <taxon>Ustilaginomycotina</taxon>
        <taxon>Ustilaginomycetes</taxon>
        <taxon>Ustilaginales</taxon>
        <taxon>Ustilaginaceae</taxon>
        <taxon>Sporisorium</taxon>
    </lineage>
</organism>
<dbReference type="AlphaFoldDB" id="A0A0F7S8X1"/>
<evidence type="ECO:0000313" key="4">
    <source>
        <dbReference type="Proteomes" id="UP000242770"/>
    </source>
</evidence>
<keyword evidence="4" id="KW-1185">Reference proteome</keyword>
<gene>
    <name evidence="3" type="primary">SSCI23500.1</name>
    <name evidence="2" type="ORF">SPSC_06094</name>
</gene>
<reference evidence="2" key="1">
    <citation type="submission" date="2014-06" db="EMBL/GenBank/DDBJ databases">
        <authorList>
            <person name="Ju J."/>
            <person name="Zhang J."/>
        </authorList>
    </citation>
    <scope>NUCLEOTIDE SEQUENCE</scope>
    <source>
        <strain evidence="2">SscI8</strain>
    </source>
</reference>
<reference evidence="3" key="2">
    <citation type="submission" date="2014-06" db="EMBL/GenBank/DDBJ databases">
        <authorList>
            <person name="Berkman J.Paul."/>
        </authorList>
    </citation>
    <scope>NUCLEOTIDE SEQUENCE [LARGE SCALE GENOMIC DNA]</scope>
</reference>
<evidence type="ECO:0000313" key="3">
    <source>
        <dbReference type="EMBL" id="CDW97093.1"/>
    </source>
</evidence>
<proteinExistence type="predicted"/>
<dbReference type="EMBL" id="LK056692">
    <property type="protein sequence ID" value="CDU25923.1"/>
    <property type="molecule type" value="Genomic_DNA"/>
</dbReference>
<keyword evidence="1" id="KW-0732">Signal</keyword>
<sequence>MRTATLFALLLVTLLLALTGAHPTHRSRKHKLQSRQFEEELVDDGIELFDAPRVHDSSEKIHEGTQEHNVTTTRILAAIEERKARISRQTMQRLPVAGTGEGEYSYLRESSGVGIYSRQDERGYGRQAGYAVEQRQSGFGRYPVGYSATK</sequence>
<dbReference type="EMBL" id="CCFA01001228">
    <property type="protein sequence ID" value="CDW97093.1"/>
    <property type="molecule type" value="Genomic_DNA"/>
</dbReference>
<name>A0A0F7S8X1_9BASI</name>
<evidence type="ECO:0000313" key="2">
    <source>
        <dbReference type="EMBL" id="CDU25923.1"/>
    </source>
</evidence>
<feature type="signal peptide" evidence="1">
    <location>
        <begin position="1"/>
        <end position="21"/>
    </location>
</feature>
<dbReference type="STRING" id="49012.A0A0F7S8X1"/>
<accession>A0A0F7S8X1</accession>
<dbReference type="OrthoDB" id="2556705at2759"/>
<feature type="chain" id="PRO_5015039148" evidence="1">
    <location>
        <begin position="22"/>
        <end position="150"/>
    </location>
</feature>
<evidence type="ECO:0000256" key="1">
    <source>
        <dbReference type="SAM" id="SignalP"/>
    </source>
</evidence>
<dbReference type="Proteomes" id="UP000242770">
    <property type="component" value="Unassembled WGS sequence"/>
</dbReference>
<reference evidence="4" key="3">
    <citation type="submission" date="2014-06" db="EMBL/GenBank/DDBJ databases">
        <authorList>
            <person name="Berkman P.J."/>
        </authorList>
    </citation>
    <scope>NUCLEOTIDE SEQUENCE [LARGE SCALE GENOMIC DNA]</scope>
</reference>
<protein>
    <submittedName>
        <fullName evidence="3">Uncharacterized protein</fullName>
    </submittedName>
</protein>